<organism evidence="1">
    <name type="scientific">marine sediment metagenome</name>
    <dbReference type="NCBI Taxonomy" id="412755"/>
    <lineage>
        <taxon>unclassified sequences</taxon>
        <taxon>metagenomes</taxon>
        <taxon>ecological metagenomes</taxon>
    </lineage>
</organism>
<comment type="caution">
    <text evidence="1">The sequence shown here is derived from an EMBL/GenBank/DDBJ whole genome shotgun (WGS) entry which is preliminary data.</text>
</comment>
<dbReference type="AlphaFoldDB" id="A0A0F9D578"/>
<dbReference type="EMBL" id="LAZR01030344">
    <property type="protein sequence ID" value="KKL56888.1"/>
    <property type="molecule type" value="Genomic_DNA"/>
</dbReference>
<proteinExistence type="predicted"/>
<accession>A0A0F9D578</accession>
<reference evidence="1" key="1">
    <citation type="journal article" date="2015" name="Nature">
        <title>Complex archaea that bridge the gap between prokaryotes and eukaryotes.</title>
        <authorList>
            <person name="Spang A."/>
            <person name="Saw J.H."/>
            <person name="Jorgensen S.L."/>
            <person name="Zaremba-Niedzwiedzka K."/>
            <person name="Martijn J."/>
            <person name="Lind A.E."/>
            <person name="van Eijk R."/>
            <person name="Schleper C."/>
            <person name="Guy L."/>
            <person name="Ettema T.J."/>
        </authorList>
    </citation>
    <scope>NUCLEOTIDE SEQUENCE</scope>
</reference>
<protein>
    <submittedName>
        <fullName evidence="1">Uncharacterized protein</fullName>
    </submittedName>
</protein>
<name>A0A0F9D578_9ZZZZ</name>
<gene>
    <name evidence="1" type="ORF">LCGC14_2240870</name>
</gene>
<sequence>MEGPNTKKILDAIPAVLREVKSMELGGVTYVVIPIQVWGALEAAYEDIHGQILPEDIRNMSDEVRTMSNEEIRQSIEEIRARRGGAK</sequence>
<evidence type="ECO:0000313" key="1">
    <source>
        <dbReference type="EMBL" id="KKL56888.1"/>
    </source>
</evidence>